<dbReference type="GO" id="GO:0006508">
    <property type="term" value="P:proteolysis"/>
    <property type="evidence" value="ECO:0007669"/>
    <property type="project" value="UniProtKB-KW"/>
</dbReference>
<keyword evidence="2" id="KW-0645">Protease</keyword>
<dbReference type="SUPFAM" id="SSF50630">
    <property type="entry name" value="Acid proteases"/>
    <property type="match status" value="1"/>
</dbReference>
<accession>A0A6A3BXN8</accession>
<evidence type="ECO:0000259" key="1">
    <source>
        <dbReference type="Pfam" id="PF14541"/>
    </source>
</evidence>
<dbReference type="InterPro" id="IPR021109">
    <property type="entry name" value="Peptidase_aspartic_dom_sf"/>
</dbReference>
<dbReference type="Gene3D" id="2.40.70.10">
    <property type="entry name" value="Acid Proteases"/>
    <property type="match status" value="1"/>
</dbReference>
<dbReference type="GO" id="GO:0004190">
    <property type="term" value="F:aspartic-type endopeptidase activity"/>
    <property type="evidence" value="ECO:0007669"/>
    <property type="project" value="InterPro"/>
</dbReference>
<proteinExistence type="predicted"/>
<keyword evidence="2" id="KW-0378">Hydrolase</keyword>
<name>A0A6A3BXN8_HIBSY</name>
<dbReference type="PANTHER" id="PTHR13683">
    <property type="entry name" value="ASPARTYL PROTEASES"/>
    <property type="match status" value="1"/>
</dbReference>
<comment type="caution">
    <text evidence="2">The sequence shown here is derived from an EMBL/GenBank/DDBJ whole genome shotgun (WGS) entry which is preliminary data.</text>
</comment>
<keyword evidence="3" id="KW-1185">Reference proteome</keyword>
<evidence type="ECO:0000313" key="2">
    <source>
        <dbReference type="EMBL" id="KAE8721523.1"/>
    </source>
</evidence>
<dbReference type="Pfam" id="PF14541">
    <property type="entry name" value="TAXi_C"/>
    <property type="match status" value="1"/>
</dbReference>
<dbReference type="PANTHER" id="PTHR13683:SF274">
    <property type="entry name" value="PROTEIN ASPARTIC PROTEASE IN GUARD CELL 1"/>
    <property type="match status" value="1"/>
</dbReference>
<reference evidence="2" key="1">
    <citation type="submission" date="2019-09" db="EMBL/GenBank/DDBJ databases">
        <title>Draft genome information of white flower Hibiscus syriacus.</title>
        <authorList>
            <person name="Kim Y.-M."/>
        </authorList>
    </citation>
    <scope>NUCLEOTIDE SEQUENCE [LARGE SCALE GENOMIC DNA]</scope>
    <source>
        <strain evidence="2">YM2019G1</strain>
    </source>
</reference>
<dbReference type="AlphaFoldDB" id="A0A6A3BXN8"/>
<protein>
    <submittedName>
        <fullName evidence="2">Protein ASPARTIC PROTEASE IN GUARD CELL 1</fullName>
    </submittedName>
</protein>
<organism evidence="2 3">
    <name type="scientific">Hibiscus syriacus</name>
    <name type="common">Rose of Sharon</name>
    <dbReference type="NCBI Taxonomy" id="106335"/>
    <lineage>
        <taxon>Eukaryota</taxon>
        <taxon>Viridiplantae</taxon>
        <taxon>Streptophyta</taxon>
        <taxon>Embryophyta</taxon>
        <taxon>Tracheophyta</taxon>
        <taxon>Spermatophyta</taxon>
        <taxon>Magnoliopsida</taxon>
        <taxon>eudicotyledons</taxon>
        <taxon>Gunneridae</taxon>
        <taxon>Pentapetalae</taxon>
        <taxon>rosids</taxon>
        <taxon>malvids</taxon>
        <taxon>Malvales</taxon>
        <taxon>Malvaceae</taxon>
        <taxon>Malvoideae</taxon>
        <taxon>Hibiscus</taxon>
    </lineage>
</organism>
<dbReference type="Proteomes" id="UP000436088">
    <property type="component" value="Unassembled WGS sequence"/>
</dbReference>
<dbReference type="EMBL" id="VEPZ02000622">
    <property type="protein sequence ID" value="KAE8721523.1"/>
    <property type="molecule type" value="Genomic_DNA"/>
</dbReference>
<evidence type="ECO:0000313" key="3">
    <source>
        <dbReference type="Proteomes" id="UP000436088"/>
    </source>
</evidence>
<dbReference type="InterPro" id="IPR032799">
    <property type="entry name" value="TAXi_C"/>
</dbReference>
<sequence length="236" mass="25655">MLIGSNVNPVSTVTNNLTDFQPIGVLQLQSEYLRLEAVRFLHGNGVVWGGTFSINSQIKVMSFSYCLVDHDLSVSSTLDFNSGLLADLVVAPLMKSGKIDMFYFVGLTGFSIGGQQIQLSLSLVDINDSGVHRGRDAFVKQTKDLSSMRGVALFDTCYDLSSRSSVKVPRVSFYFGGGKLLDLPAKSYLIPLDFTGAFCFAFALTSSSMSIIGPRNALFWARNCCLISPICPTKSN</sequence>
<dbReference type="InterPro" id="IPR001461">
    <property type="entry name" value="Aspartic_peptidase_A1"/>
</dbReference>
<feature type="domain" description="Xylanase inhibitor C-terminal" evidence="1">
    <location>
        <begin position="135"/>
        <end position="213"/>
    </location>
</feature>
<gene>
    <name evidence="2" type="ORF">F3Y22_tig00015905pilonHSYRG00052</name>
</gene>